<evidence type="ECO:0000256" key="5">
    <source>
        <dbReference type="ARBA" id="ARBA00022764"/>
    </source>
</evidence>
<dbReference type="EMBL" id="JACERN010000031">
    <property type="protein sequence ID" value="MBA4709080.1"/>
    <property type="molecule type" value="Genomic_DNA"/>
</dbReference>
<dbReference type="AlphaFoldDB" id="A0A838Y0W4"/>
<name>A0A838Y0W4_9NEIS</name>
<keyword evidence="5" id="KW-0574">Periplasm</keyword>
<evidence type="ECO:0000256" key="9">
    <source>
        <dbReference type="PIRSR" id="PIRSR000005-2"/>
    </source>
</evidence>
<feature type="binding site" description="axial binding residue" evidence="9">
    <location>
        <position position="139"/>
    </location>
    <ligand>
        <name>heme c</name>
        <dbReference type="ChEBI" id="CHEBI:61717"/>
        <label>2</label>
    </ligand>
    <ligandPart>
        <name>Fe</name>
        <dbReference type="ChEBI" id="CHEBI:18248"/>
    </ligandPart>
</feature>
<feature type="signal peptide" evidence="10">
    <location>
        <begin position="1"/>
        <end position="21"/>
    </location>
</feature>
<reference evidence="12 13" key="1">
    <citation type="submission" date="2020-07" db="EMBL/GenBank/DDBJ databases">
        <title>Draft genome sequence of violacein-producing bacteria and related species.</title>
        <authorList>
            <person name="Wilson H.S."/>
            <person name="De Leon M.E."/>
        </authorList>
    </citation>
    <scope>NUCLEOTIDE SEQUENCE [LARGE SCALE GENOMIC DNA]</scope>
    <source>
        <strain evidence="12 13">HSC-21Su07</strain>
    </source>
</reference>
<feature type="binding site" description="axial binding residue" evidence="9">
    <location>
        <position position="37"/>
    </location>
    <ligand>
        <name>heme c</name>
        <dbReference type="ChEBI" id="CHEBI:61717"/>
        <label>1</label>
    </ligand>
    <ligandPart>
        <name>Fe</name>
        <dbReference type="ChEBI" id="CHEBI:18248"/>
    </ligandPart>
</feature>
<feature type="binding site" description="covalent" evidence="8">
    <location>
        <position position="33"/>
    </location>
    <ligand>
        <name>heme c</name>
        <dbReference type="ChEBI" id="CHEBI:61717"/>
        <label>1</label>
    </ligand>
</feature>
<feature type="binding site" description="covalent" evidence="8">
    <location>
        <position position="36"/>
    </location>
    <ligand>
        <name>heme c</name>
        <dbReference type="ChEBI" id="CHEBI:61717"/>
        <label>1</label>
    </ligand>
</feature>
<keyword evidence="10" id="KW-0732">Signal</keyword>
<organism evidence="12 13">
    <name type="scientific">Aquitalea aquatica</name>
    <dbReference type="NCBI Taxonomy" id="3044273"/>
    <lineage>
        <taxon>Bacteria</taxon>
        <taxon>Pseudomonadati</taxon>
        <taxon>Pseudomonadota</taxon>
        <taxon>Betaproteobacteria</taxon>
        <taxon>Neisseriales</taxon>
        <taxon>Chromobacteriaceae</taxon>
        <taxon>Aquitalea</taxon>
    </lineage>
</organism>
<dbReference type="InterPro" id="IPR036909">
    <property type="entry name" value="Cyt_c-like_dom_sf"/>
</dbReference>
<dbReference type="InterPro" id="IPR050597">
    <property type="entry name" value="Cytochrome_c_Oxidase_Subunit"/>
</dbReference>
<dbReference type="SUPFAM" id="SSF46626">
    <property type="entry name" value="Cytochrome c"/>
    <property type="match status" value="2"/>
</dbReference>
<feature type="binding site" description="covalent" evidence="8">
    <location>
        <position position="138"/>
    </location>
    <ligand>
        <name>heme c</name>
        <dbReference type="ChEBI" id="CHEBI:61717"/>
        <label>2</label>
    </ligand>
</feature>
<feature type="domain" description="Cytochrome c" evidence="11">
    <location>
        <begin position="114"/>
        <end position="201"/>
    </location>
</feature>
<feature type="chain" id="PRO_5032703735" evidence="10">
    <location>
        <begin position="22"/>
        <end position="201"/>
    </location>
</feature>
<keyword evidence="4 9" id="KW-0479">Metal-binding</keyword>
<dbReference type="Pfam" id="PF00034">
    <property type="entry name" value="Cytochrom_C"/>
    <property type="match status" value="2"/>
</dbReference>
<dbReference type="RefSeq" id="WP_181836164.1">
    <property type="nucleotide sequence ID" value="NZ_JACERN010000031.1"/>
</dbReference>
<dbReference type="GO" id="GO:0005506">
    <property type="term" value="F:iron ion binding"/>
    <property type="evidence" value="ECO:0007669"/>
    <property type="project" value="InterPro"/>
</dbReference>
<gene>
    <name evidence="12" type="ORF">H2Z84_11915</name>
</gene>
<dbReference type="GO" id="GO:0042597">
    <property type="term" value="C:periplasmic space"/>
    <property type="evidence" value="ECO:0007669"/>
    <property type="project" value="UniProtKB-SubCell"/>
</dbReference>
<evidence type="ECO:0000256" key="6">
    <source>
        <dbReference type="ARBA" id="ARBA00022982"/>
    </source>
</evidence>
<dbReference type="PIRSF" id="PIRSF000005">
    <property type="entry name" value="Cytochrome_c4"/>
    <property type="match status" value="1"/>
</dbReference>
<dbReference type="GO" id="GO:0009055">
    <property type="term" value="F:electron transfer activity"/>
    <property type="evidence" value="ECO:0007669"/>
    <property type="project" value="InterPro"/>
</dbReference>
<protein>
    <submittedName>
        <fullName evidence="12">Cytochrome c4</fullName>
    </submittedName>
</protein>
<dbReference type="InterPro" id="IPR024167">
    <property type="entry name" value="Cytochrome_c4-like"/>
</dbReference>
<feature type="binding site" description="axial binding residue" evidence="9">
    <location>
        <position position="80"/>
    </location>
    <ligand>
        <name>heme c</name>
        <dbReference type="ChEBI" id="CHEBI:61717"/>
        <label>1</label>
    </ligand>
    <ligandPart>
        <name>Fe</name>
        <dbReference type="ChEBI" id="CHEBI:18248"/>
    </ligandPart>
</feature>
<dbReference type="PANTHER" id="PTHR33751:SF9">
    <property type="entry name" value="CYTOCHROME C4"/>
    <property type="match status" value="1"/>
</dbReference>
<feature type="binding site" description="covalent" evidence="8">
    <location>
        <position position="135"/>
    </location>
    <ligand>
        <name>heme c</name>
        <dbReference type="ChEBI" id="CHEBI:61717"/>
        <label>2</label>
    </ligand>
</feature>
<feature type="binding site" description="axial binding residue" evidence="9">
    <location>
        <position position="178"/>
    </location>
    <ligand>
        <name>heme c</name>
        <dbReference type="ChEBI" id="CHEBI:61717"/>
        <label>2</label>
    </ligand>
    <ligandPart>
        <name>Fe</name>
        <dbReference type="ChEBI" id="CHEBI:18248"/>
    </ligandPart>
</feature>
<accession>A0A838Y0W4</accession>
<keyword evidence="6" id="KW-0249">Electron transport</keyword>
<comment type="PTM">
    <text evidence="8">Binds 2 heme c groups covalently per subunit.</text>
</comment>
<evidence type="ECO:0000256" key="8">
    <source>
        <dbReference type="PIRSR" id="PIRSR000005-1"/>
    </source>
</evidence>
<keyword evidence="13" id="KW-1185">Reference proteome</keyword>
<keyword evidence="7 9" id="KW-0408">Iron</keyword>
<comment type="caution">
    <text evidence="12">The sequence shown here is derived from an EMBL/GenBank/DDBJ whole genome shotgun (WGS) entry which is preliminary data.</text>
</comment>
<evidence type="ECO:0000256" key="10">
    <source>
        <dbReference type="SAM" id="SignalP"/>
    </source>
</evidence>
<evidence type="ECO:0000256" key="7">
    <source>
        <dbReference type="ARBA" id="ARBA00023004"/>
    </source>
</evidence>
<keyword evidence="2" id="KW-0813">Transport</keyword>
<proteinExistence type="predicted"/>
<dbReference type="Proteomes" id="UP000545606">
    <property type="component" value="Unassembled WGS sequence"/>
</dbReference>
<evidence type="ECO:0000313" key="13">
    <source>
        <dbReference type="Proteomes" id="UP000545606"/>
    </source>
</evidence>
<comment type="subcellular location">
    <subcellularLocation>
        <location evidence="1">Periplasm</location>
    </subcellularLocation>
</comment>
<evidence type="ECO:0000256" key="2">
    <source>
        <dbReference type="ARBA" id="ARBA00022448"/>
    </source>
</evidence>
<sequence length="201" mass="21481">MKITKIALFGMISLLPLQVIAAGSAEDLARQWCANCHTADGNSSSPLFPRLAGQQAGYIVKQLQALKNHSRSDESAHDYMWGIAATLDDKTIADIAEYFSSQKPLPNTAAVEPGLATQGAQLFRNGNEAKGTPPCMACHGPNGEGSEVGPRLAGQHAAYVEKQLHVFASTQRPSAVEMQAIVKTLDDKEIQALAAYIQALH</sequence>
<dbReference type="Gene3D" id="1.10.760.10">
    <property type="entry name" value="Cytochrome c-like domain"/>
    <property type="match status" value="2"/>
</dbReference>
<keyword evidence="3 8" id="KW-0349">Heme</keyword>
<evidence type="ECO:0000256" key="1">
    <source>
        <dbReference type="ARBA" id="ARBA00004418"/>
    </source>
</evidence>
<evidence type="ECO:0000259" key="11">
    <source>
        <dbReference type="PROSITE" id="PS51007"/>
    </source>
</evidence>
<dbReference type="PROSITE" id="PS51007">
    <property type="entry name" value="CYTC"/>
    <property type="match status" value="2"/>
</dbReference>
<evidence type="ECO:0000313" key="12">
    <source>
        <dbReference type="EMBL" id="MBA4709080.1"/>
    </source>
</evidence>
<evidence type="ECO:0000256" key="4">
    <source>
        <dbReference type="ARBA" id="ARBA00022723"/>
    </source>
</evidence>
<dbReference type="InterPro" id="IPR009056">
    <property type="entry name" value="Cyt_c-like_dom"/>
</dbReference>
<dbReference type="GO" id="GO:0020037">
    <property type="term" value="F:heme binding"/>
    <property type="evidence" value="ECO:0007669"/>
    <property type="project" value="InterPro"/>
</dbReference>
<feature type="domain" description="Cytochrome c" evidence="11">
    <location>
        <begin position="18"/>
        <end position="103"/>
    </location>
</feature>
<dbReference type="PANTHER" id="PTHR33751">
    <property type="entry name" value="CBB3-TYPE CYTOCHROME C OXIDASE SUBUNIT FIXP"/>
    <property type="match status" value="1"/>
</dbReference>
<evidence type="ECO:0000256" key="3">
    <source>
        <dbReference type="ARBA" id="ARBA00022617"/>
    </source>
</evidence>